<comment type="caution">
    <text evidence="2">The sequence shown here is derived from an EMBL/GenBank/DDBJ whole genome shotgun (WGS) entry which is preliminary data.</text>
</comment>
<feature type="compositionally biased region" description="Low complexity" evidence="1">
    <location>
        <begin position="108"/>
        <end position="121"/>
    </location>
</feature>
<evidence type="ECO:0000313" key="3">
    <source>
        <dbReference type="Proteomes" id="UP001054837"/>
    </source>
</evidence>
<evidence type="ECO:0000313" key="2">
    <source>
        <dbReference type="EMBL" id="GIY89767.1"/>
    </source>
</evidence>
<accession>A0AAV4X3L0</accession>
<keyword evidence="3" id="KW-1185">Reference proteome</keyword>
<feature type="compositionally biased region" description="Basic and acidic residues" evidence="1">
    <location>
        <begin position="122"/>
        <end position="135"/>
    </location>
</feature>
<sequence length="200" mass="21805">MSFCLSCVAGEDNLLDMATVYPPNESTGKENHAQAPLHELQDEGARTEGAVLPKPAGQCPGHGRRLPPAEQHFRGGRIRAHGQWGASRRGGGRGVGGRDSPLPPVPQHAEGAAEHPAGAALHHQENAGRGREPGGHLRLEVRRHGRRPHMPVRLHSLHHPVHLRHHLLSTPPRGVRSDFFVRVTTTQTQLLVTTLHRGRC</sequence>
<dbReference type="Proteomes" id="UP001054837">
    <property type="component" value="Unassembled WGS sequence"/>
</dbReference>
<feature type="region of interest" description="Disordered" evidence="1">
    <location>
        <begin position="81"/>
        <end position="135"/>
    </location>
</feature>
<feature type="compositionally biased region" description="Gly residues" evidence="1">
    <location>
        <begin position="88"/>
        <end position="97"/>
    </location>
</feature>
<proteinExistence type="predicted"/>
<evidence type="ECO:0000256" key="1">
    <source>
        <dbReference type="SAM" id="MobiDB-lite"/>
    </source>
</evidence>
<reference evidence="2 3" key="1">
    <citation type="submission" date="2021-06" db="EMBL/GenBank/DDBJ databases">
        <title>Caerostris darwini draft genome.</title>
        <authorList>
            <person name="Kono N."/>
            <person name="Arakawa K."/>
        </authorList>
    </citation>
    <scope>NUCLEOTIDE SEQUENCE [LARGE SCALE GENOMIC DNA]</scope>
</reference>
<dbReference type="AlphaFoldDB" id="A0AAV4X3L0"/>
<organism evidence="2 3">
    <name type="scientific">Caerostris darwini</name>
    <dbReference type="NCBI Taxonomy" id="1538125"/>
    <lineage>
        <taxon>Eukaryota</taxon>
        <taxon>Metazoa</taxon>
        <taxon>Ecdysozoa</taxon>
        <taxon>Arthropoda</taxon>
        <taxon>Chelicerata</taxon>
        <taxon>Arachnida</taxon>
        <taxon>Araneae</taxon>
        <taxon>Araneomorphae</taxon>
        <taxon>Entelegynae</taxon>
        <taxon>Araneoidea</taxon>
        <taxon>Araneidae</taxon>
        <taxon>Caerostris</taxon>
    </lineage>
</organism>
<dbReference type="EMBL" id="BPLQ01015690">
    <property type="protein sequence ID" value="GIY89767.1"/>
    <property type="molecule type" value="Genomic_DNA"/>
</dbReference>
<gene>
    <name evidence="2" type="ORF">CDAR_209281</name>
</gene>
<name>A0AAV4X3L0_9ARAC</name>
<protein>
    <submittedName>
        <fullName evidence="2">Uncharacterized protein</fullName>
    </submittedName>
</protein>